<dbReference type="eggNOG" id="COG0402">
    <property type="taxonomic scope" value="Bacteria"/>
</dbReference>
<dbReference type="AlphaFoldDB" id="A0A0A0MBC7"/>
<evidence type="ECO:0000256" key="4">
    <source>
        <dbReference type="ARBA" id="ARBA00022833"/>
    </source>
</evidence>
<evidence type="ECO:0000313" key="6">
    <source>
        <dbReference type="EMBL" id="KGO98691.1"/>
    </source>
</evidence>
<dbReference type="EMBL" id="AVBH01000056">
    <property type="protein sequence ID" value="KGO98691.1"/>
    <property type="molecule type" value="Genomic_DNA"/>
</dbReference>
<keyword evidence="2" id="KW-0479">Metal-binding</keyword>
<evidence type="ECO:0000259" key="5">
    <source>
        <dbReference type="Pfam" id="PF01979"/>
    </source>
</evidence>
<dbReference type="GO" id="GO:0046872">
    <property type="term" value="F:metal ion binding"/>
    <property type="evidence" value="ECO:0007669"/>
    <property type="project" value="UniProtKB-KW"/>
</dbReference>
<dbReference type="InterPro" id="IPR010252">
    <property type="entry name" value="HutF"/>
</dbReference>
<keyword evidence="7" id="KW-1185">Reference proteome</keyword>
<comment type="cofactor">
    <cofactor evidence="1">
        <name>Zn(2+)</name>
        <dbReference type="ChEBI" id="CHEBI:29105"/>
    </cofactor>
</comment>
<dbReference type="PANTHER" id="PTHR11271:SF48">
    <property type="entry name" value="AMIDOHYDROLASE-RELATED DOMAIN-CONTAINING PROTEIN"/>
    <property type="match status" value="1"/>
</dbReference>
<dbReference type="Pfam" id="PF01979">
    <property type="entry name" value="Amidohydro_1"/>
    <property type="match status" value="1"/>
</dbReference>
<dbReference type="SUPFAM" id="SSF51556">
    <property type="entry name" value="Metallo-dependent hydrolases"/>
    <property type="match status" value="1"/>
</dbReference>
<dbReference type="InterPro" id="IPR051607">
    <property type="entry name" value="Metallo-dep_hydrolases"/>
</dbReference>
<name>A0A0A0MBC7_9GAMM</name>
<dbReference type="NCBIfam" id="NF006684">
    <property type="entry name" value="PRK09229.1-5"/>
    <property type="match status" value="1"/>
</dbReference>
<proteinExistence type="predicted"/>
<dbReference type="NCBIfam" id="NF006681">
    <property type="entry name" value="PRK09229.1-2"/>
    <property type="match status" value="1"/>
</dbReference>
<evidence type="ECO:0000256" key="1">
    <source>
        <dbReference type="ARBA" id="ARBA00001947"/>
    </source>
</evidence>
<evidence type="ECO:0000256" key="3">
    <source>
        <dbReference type="ARBA" id="ARBA00022801"/>
    </source>
</evidence>
<sequence>MTTIPNARIWHPDGWHHGTKFQLDLHGRIEQARNGGSINQRVVPGIANLHSHAFQRAMAGMAERQEHAQDSFWSWREAMYRFAQRLDPDSLRAVAAQLYVEMLEAGYTTVCEFHYLHHAPDGRPYDDPAAMSRALIAAANDTGIRLTLLPVLYMASGFDGGTLEARQKRFGHDLDAYLQLLERLRAEQGDMVRIGCALHSLRAVPADAMREVLEALPEDSPVHIHIAEQVAEVEQCLEHRGARPVQWLLDNAQVDARWTLVHATHLDDAELAGIARSGATVAICPSTEANLGDGLFRLGDYLAAGGRWGIGSDSNSSVSPVEELRWLEYGQRLATRRRNIAVTPDSPSVGETLLRAVATSAADSSGHGVGTLVPGHYADALVLDVAAPHFAGASDEDAIDRWLFSGNRNLVRETWVGGRCLVEKGRHLRADSIATAYGSALDRMLSEDS</sequence>
<dbReference type="InterPro" id="IPR006680">
    <property type="entry name" value="Amidohydro-rel"/>
</dbReference>
<keyword evidence="3" id="KW-0378">Hydrolase</keyword>
<dbReference type="InterPro" id="IPR011059">
    <property type="entry name" value="Metal-dep_hydrolase_composite"/>
</dbReference>
<feature type="domain" description="Amidohydrolase-related" evidence="5">
    <location>
        <begin position="42"/>
        <end position="418"/>
    </location>
</feature>
<dbReference type="STRING" id="1385515.GCA_000423325_02134"/>
<protein>
    <submittedName>
        <fullName evidence="6">N-formimino-L-glutamate deiminase</fullName>
    </submittedName>
</protein>
<dbReference type="Proteomes" id="UP000030003">
    <property type="component" value="Unassembled WGS sequence"/>
</dbReference>
<reference evidence="6 7" key="1">
    <citation type="submission" date="2013-08" db="EMBL/GenBank/DDBJ databases">
        <title>Genomic analysis of Lysobacter defluvii.</title>
        <authorList>
            <person name="Wang Q."/>
            <person name="Wang G."/>
        </authorList>
    </citation>
    <scope>NUCLEOTIDE SEQUENCE [LARGE SCALE GENOMIC DNA]</scope>
    <source>
        <strain evidence="6 7">IMMIB APB-9</strain>
    </source>
</reference>
<dbReference type="Gene3D" id="3.20.20.140">
    <property type="entry name" value="Metal-dependent hydrolases"/>
    <property type="match status" value="1"/>
</dbReference>
<dbReference type="InterPro" id="IPR032466">
    <property type="entry name" value="Metal_Hydrolase"/>
</dbReference>
<dbReference type="Gene3D" id="2.30.40.10">
    <property type="entry name" value="Urease, subunit C, domain 1"/>
    <property type="match status" value="1"/>
</dbReference>
<dbReference type="NCBIfam" id="TIGR02022">
    <property type="entry name" value="hutF"/>
    <property type="match status" value="1"/>
</dbReference>
<comment type="caution">
    <text evidence="6">The sequence shown here is derived from an EMBL/GenBank/DDBJ whole genome shotgun (WGS) entry which is preliminary data.</text>
</comment>
<keyword evidence="4" id="KW-0862">Zinc</keyword>
<dbReference type="RefSeq" id="WP_036136850.1">
    <property type="nucleotide sequence ID" value="NZ_AUHT01000011.1"/>
</dbReference>
<dbReference type="OrthoDB" id="9796020at2"/>
<dbReference type="PANTHER" id="PTHR11271">
    <property type="entry name" value="GUANINE DEAMINASE"/>
    <property type="match status" value="1"/>
</dbReference>
<accession>A0A0A0MBC7</accession>
<gene>
    <name evidence="6" type="ORF">N791_14430</name>
</gene>
<dbReference type="SUPFAM" id="SSF51338">
    <property type="entry name" value="Composite domain of metallo-dependent hydrolases"/>
    <property type="match status" value="1"/>
</dbReference>
<organism evidence="6 7">
    <name type="scientific">Lysobacter defluvii IMMIB APB-9 = DSM 18482</name>
    <dbReference type="NCBI Taxonomy" id="1385515"/>
    <lineage>
        <taxon>Bacteria</taxon>
        <taxon>Pseudomonadati</taxon>
        <taxon>Pseudomonadota</taxon>
        <taxon>Gammaproteobacteria</taxon>
        <taxon>Lysobacterales</taxon>
        <taxon>Lysobacteraceae</taxon>
        <taxon>Novilysobacter</taxon>
    </lineage>
</organism>
<dbReference type="GO" id="GO:0005829">
    <property type="term" value="C:cytosol"/>
    <property type="evidence" value="ECO:0007669"/>
    <property type="project" value="TreeGrafter"/>
</dbReference>
<evidence type="ECO:0000313" key="7">
    <source>
        <dbReference type="Proteomes" id="UP000030003"/>
    </source>
</evidence>
<dbReference type="GO" id="GO:0019239">
    <property type="term" value="F:deaminase activity"/>
    <property type="evidence" value="ECO:0007669"/>
    <property type="project" value="TreeGrafter"/>
</dbReference>
<evidence type="ECO:0000256" key="2">
    <source>
        <dbReference type="ARBA" id="ARBA00022723"/>
    </source>
</evidence>